<dbReference type="Proteomes" id="UP000076502">
    <property type="component" value="Unassembled WGS sequence"/>
</dbReference>
<evidence type="ECO:0000313" key="1">
    <source>
        <dbReference type="EMBL" id="KZC05787.1"/>
    </source>
</evidence>
<name>A0A154P1Q5_DUFNO</name>
<protein>
    <submittedName>
        <fullName evidence="1">Uncharacterized protein</fullName>
    </submittedName>
</protein>
<evidence type="ECO:0000313" key="2">
    <source>
        <dbReference type="Proteomes" id="UP000076502"/>
    </source>
</evidence>
<gene>
    <name evidence="1" type="ORF">WN55_04727</name>
</gene>
<sequence>MGSPIRGEPTGAHWELVSKSGVGMECVQRKVNAFSLSKKGATKNALPPIRDSSRYIPGGGLVAHACAKSPPIHAIPGHTPEMFG</sequence>
<dbReference type="AlphaFoldDB" id="A0A154P1Q5"/>
<keyword evidence="2" id="KW-1185">Reference proteome</keyword>
<reference evidence="1 2" key="1">
    <citation type="submission" date="2015-07" db="EMBL/GenBank/DDBJ databases">
        <title>The genome of Dufourea novaeangliae.</title>
        <authorList>
            <person name="Pan H."/>
            <person name="Kapheim K."/>
        </authorList>
    </citation>
    <scope>NUCLEOTIDE SEQUENCE [LARGE SCALE GENOMIC DNA]</scope>
    <source>
        <strain evidence="1">0120121106</strain>
        <tissue evidence="1">Whole body</tissue>
    </source>
</reference>
<organism evidence="1 2">
    <name type="scientific">Dufourea novaeangliae</name>
    <name type="common">Sweat bee</name>
    <dbReference type="NCBI Taxonomy" id="178035"/>
    <lineage>
        <taxon>Eukaryota</taxon>
        <taxon>Metazoa</taxon>
        <taxon>Ecdysozoa</taxon>
        <taxon>Arthropoda</taxon>
        <taxon>Hexapoda</taxon>
        <taxon>Insecta</taxon>
        <taxon>Pterygota</taxon>
        <taxon>Neoptera</taxon>
        <taxon>Endopterygota</taxon>
        <taxon>Hymenoptera</taxon>
        <taxon>Apocrita</taxon>
        <taxon>Aculeata</taxon>
        <taxon>Apoidea</taxon>
        <taxon>Anthophila</taxon>
        <taxon>Halictidae</taxon>
        <taxon>Rophitinae</taxon>
        <taxon>Dufourea</taxon>
    </lineage>
</organism>
<accession>A0A154P1Q5</accession>
<proteinExistence type="predicted"/>
<dbReference type="EMBL" id="KQ434796">
    <property type="protein sequence ID" value="KZC05787.1"/>
    <property type="molecule type" value="Genomic_DNA"/>
</dbReference>